<feature type="transmembrane region" description="Helical" evidence="1">
    <location>
        <begin position="68"/>
        <end position="88"/>
    </location>
</feature>
<feature type="transmembrane region" description="Helical" evidence="1">
    <location>
        <begin position="94"/>
        <end position="113"/>
    </location>
</feature>
<keyword evidence="1" id="KW-0812">Transmembrane</keyword>
<reference evidence="3" key="1">
    <citation type="submission" date="2017-12" db="EMBL/GenBank/DDBJ databases">
        <authorList>
            <consortium name="DOE Joint Genome Institute"/>
            <person name="Mondo S.J."/>
            <person name="Kjaerbolling I."/>
            <person name="Vesth T.C."/>
            <person name="Frisvad J.C."/>
            <person name="Nybo J.L."/>
            <person name="Theobald S."/>
            <person name="Kuo A."/>
            <person name="Bowyer P."/>
            <person name="Matsuda Y."/>
            <person name="Lyhne E.K."/>
            <person name="Kogle M.E."/>
            <person name="Clum A."/>
            <person name="Lipzen A."/>
            <person name="Salamov A."/>
            <person name="Ngan C.Y."/>
            <person name="Daum C."/>
            <person name="Chiniquy J."/>
            <person name="Barry K."/>
            <person name="LaButti K."/>
            <person name="Haridas S."/>
            <person name="Simmons B.A."/>
            <person name="Magnuson J.K."/>
            <person name="Mortensen U.H."/>
            <person name="Larsen T.O."/>
            <person name="Grigoriev I.V."/>
            <person name="Baker S.E."/>
            <person name="Andersen M.R."/>
            <person name="Nordberg H.P."/>
            <person name="Cantor M.N."/>
            <person name="Hua S.X."/>
        </authorList>
    </citation>
    <scope>NUCLEOTIDE SEQUENCE [LARGE SCALE GENOMIC DNA]</scope>
    <source>
        <strain evidence="3">IBT 19404</strain>
    </source>
</reference>
<name>A0A2J5I1L1_9EURO</name>
<dbReference type="Proteomes" id="UP000235023">
    <property type="component" value="Unassembled WGS sequence"/>
</dbReference>
<keyword evidence="1" id="KW-1133">Transmembrane helix</keyword>
<keyword evidence="1" id="KW-0472">Membrane</keyword>
<feature type="transmembrane region" description="Helical" evidence="1">
    <location>
        <begin position="28"/>
        <end position="47"/>
    </location>
</feature>
<protein>
    <submittedName>
        <fullName evidence="2">Uncharacterized protein</fullName>
    </submittedName>
</protein>
<dbReference type="EMBL" id="KZ559518">
    <property type="protein sequence ID" value="PLN83549.1"/>
    <property type="molecule type" value="Genomic_DNA"/>
</dbReference>
<evidence type="ECO:0000313" key="3">
    <source>
        <dbReference type="Proteomes" id="UP000235023"/>
    </source>
</evidence>
<keyword evidence="3" id="KW-1185">Reference proteome</keyword>
<organism evidence="2 3">
    <name type="scientific">Aspergillus taichungensis</name>
    <dbReference type="NCBI Taxonomy" id="482145"/>
    <lineage>
        <taxon>Eukaryota</taxon>
        <taxon>Fungi</taxon>
        <taxon>Dikarya</taxon>
        <taxon>Ascomycota</taxon>
        <taxon>Pezizomycotina</taxon>
        <taxon>Eurotiomycetes</taxon>
        <taxon>Eurotiomycetidae</taxon>
        <taxon>Eurotiales</taxon>
        <taxon>Aspergillaceae</taxon>
        <taxon>Aspergillus</taxon>
        <taxon>Aspergillus subgen. Circumdati</taxon>
    </lineage>
</organism>
<dbReference type="AlphaFoldDB" id="A0A2J5I1L1"/>
<evidence type="ECO:0000256" key="1">
    <source>
        <dbReference type="SAM" id="Phobius"/>
    </source>
</evidence>
<sequence length="115" mass="13081">MAALLFVFSCFCSLSTFRLESLPIRLLAFSLFSFLIGLRVVTPSSIIGSYCLSWEHTLFAFISEQHHLFLWLGVIWVGFVFFSFSNLFRYLDTLRLGFVVIALFGLLLLVLVLSG</sequence>
<accession>A0A2J5I1L1</accession>
<gene>
    <name evidence="2" type="ORF">BDW42DRAFT_64164</name>
</gene>
<proteinExistence type="predicted"/>
<evidence type="ECO:0000313" key="2">
    <source>
        <dbReference type="EMBL" id="PLN83549.1"/>
    </source>
</evidence>